<comment type="caution">
    <text evidence="4">The sequence shown here is derived from an EMBL/GenBank/DDBJ whole genome shotgun (WGS) entry which is preliminary data.</text>
</comment>
<gene>
    <name evidence="4" type="primary">SULT1C4_16</name>
    <name evidence="4" type="ORF">CEXT_89901</name>
</gene>
<keyword evidence="2" id="KW-0808">Transferase</keyword>
<sequence>MNEIANMDKPRLFKTHLSFHQMNFSKKSKYIYIAKHPSDCIVSFYHHCRFFPTYFFTDGTLEEIFEVFIKGEVDYCDNFDHLLAWYRLRNKSNVLFLSYESMKSDPRGTFLKVAVFLGKDFYKMLLDKDEAILKKVLKCSSLDYMNSTINDFWKQQFISYLSTDMQKSKSVIEKK</sequence>
<organism evidence="4 5">
    <name type="scientific">Caerostris extrusa</name>
    <name type="common">Bark spider</name>
    <name type="synonym">Caerostris bankana</name>
    <dbReference type="NCBI Taxonomy" id="172846"/>
    <lineage>
        <taxon>Eukaryota</taxon>
        <taxon>Metazoa</taxon>
        <taxon>Ecdysozoa</taxon>
        <taxon>Arthropoda</taxon>
        <taxon>Chelicerata</taxon>
        <taxon>Arachnida</taxon>
        <taxon>Araneae</taxon>
        <taxon>Araneomorphae</taxon>
        <taxon>Entelegynae</taxon>
        <taxon>Araneoidea</taxon>
        <taxon>Araneidae</taxon>
        <taxon>Caerostris</taxon>
    </lineage>
</organism>
<dbReference type="InterPro" id="IPR000863">
    <property type="entry name" value="Sulfotransferase_dom"/>
</dbReference>
<evidence type="ECO:0000256" key="2">
    <source>
        <dbReference type="ARBA" id="ARBA00022679"/>
    </source>
</evidence>
<feature type="domain" description="Sulfotransferase" evidence="3">
    <location>
        <begin position="3"/>
        <end position="147"/>
    </location>
</feature>
<evidence type="ECO:0000313" key="5">
    <source>
        <dbReference type="Proteomes" id="UP001054945"/>
    </source>
</evidence>
<dbReference type="SUPFAM" id="SSF52540">
    <property type="entry name" value="P-loop containing nucleoside triphosphate hydrolases"/>
    <property type="match status" value="1"/>
</dbReference>
<protein>
    <submittedName>
        <fullName evidence="4">Sulfotransferase 1C4</fullName>
    </submittedName>
</protein>
<dbReference type="EMBL" id="BPLR01017732">
    <property type="protein sequence ID" value="GIY94008.1"/>
    <property type="molecule type" value="Genomic_DNA"/>
</dbReference>
<reference evidence="4 5" key="1">
    <citation type="submission" date="2021-06" db="EMBL/GenBank/DDBJ databases">
        <title>Caerostris extrusa draft genome.</title>
        <authorList>
            <person name="Kono N."/>
            <person name="Arakawa K."/>
        </authorList>
    </citation>
    <scope>NUCLEOTIDE SEQUENCE [LARGE SCALE GENOMIC DNA]</scope>
</reference>
<dbReference type="PANTHER" id="PTHR11783">
    <property type="entry name" value="SULFOTRANSFERASE SULT"/>
    <property type="match status" value="1"/>
</dbReference>
<proteinExistence type="inferred from homology"/>
<dbReference type="AlphaFoldDB" id="A0AAV4XJQ1"/>
<name>A0AAV4XJQ1_CAEEX</name>
<dbReference type="Proteomes" id="UP001054945">
    <property type="component" value="Unassembled WGS sequence"/>
</dbReference>
<evidence type="ECO:0000313" key="4">
    <source>
        <dbReference type="EMBL" id="GIY94008.1"/>
    </source>
</evidence>
<dbReference type="GO" id="GO:0008146">
    <property type="term" value="F:sulfotransferase activity"/>
    <property type="evidence" value="ECO:0007669"/>
    <property type="project" value="InterPro"/>
</dbReference>
<keyword evidence="5" id="KW-1185">Reference proteome</keyword>
<dbReference type="Pfam" id="PF00685">
    <property type="entry name" value="Sulfotransfer_1"/>
    <property type="match status" value="1"/>
</dbReference>
<dbReference type="InterPro" id="IPR027417">
    <property type="entry name" value="P-loop_NTPase"/>
</dbReference>
<evidence type="ECO:0000256" key="1">
    <source>
        <dbReference type="ARBA" id="ARBA00005771"/>
    </source>
</evidence>
<comment type="similarity">
    <text evidence="1">Belongs to the sulfotransferase 1 family.</text>
</comment>
<dbReference type="Gene3D" id="3.40.50.300">
    <property type="entry name" value="P-loop containing nucleotide triphosphate hydrolases"/>
    <property type="match status" value="1"/>
</dbReference>
<evidence type="ECO:0000259" key="3">
    <source>
        <dbReference type="Pfam" id="PF00685"/>
    </source>
</evidence>
<accession>A0AAV4XJQ1</accession>